<name>A0A844XMZ0_9SPHN</name>
<evidence type="ECO:0000313" key="4">
    <source>
        <dbReference type="Proteomes" id="UP000448199"/>
    </source>
</evidence>
<dbReference type="InterPro" id="IPR009875">
    <property type="entry name" value="PilZ_domain"/>
</dbReference>
<sequence>MALFQKSPALKQGERRAVQRYTVDCAAKLKMPGGDRKGRLSDLSEAGARFDTQDPPQKGVSGLLAWGDHEFFGKIAWANENSCGMIFERPIPPSIVESTCEIVEVQAGPVANFGNIPVAKRGRRASLVSRDS</sequence>
<keyword evidence="4" id="KW-1185">Reference proteome</keyword>
<dbReference type="SUPFAM" id="SSF141371">
    <property type="entry name" value="PilZ domain-like"/>
    <property type="match status" value="1"/>
</dbReference>
<proteinExistence type="predicted"/>
<dbReference type="Pfam" id="PF07238">
    <property type="entry name" value="PilZ"/>
    <property type="match status" value="1"/>
</dbReference>
<evidence type="ECO:0000259" key="2">
    <source>
        <dbReference type="Pfam" id="PF07238"/>
    </source>
</evidence>
<dbReference type="EMBL" id="WTYC01000001">
    <property type="protein sequence ID" value="MXO46814.1"/>
    <property type="molecule type" value="Genomic_DNA"/>
</dbReference>
<accession>A0A844XMZ0</accession>
<comment type="caution">
    <text evidence="3">The sequence shown here is derived from an EMBL/GenBank/DDBJ whole genome shotgun (WGS) entry which is preliminary data.</text>
</comment>
<feature type="region of interest" description="Disordered" evidence="1">
    <location>
        <begin position="35"/>
        <end position="57"/>
    </location>
</feature>
<evidence type="ECO:0000313" key="3">
    <source>
        <dbReference type="EMBL" id="MXO46814.1"/>
    </source>
</evidence>
<gene>
    <name evidence="3" type="ORF">GRI69_00860</name>
</gene>
<dbReference type="AlphaFoldDB" id="A0A844XMZ0"/>
<dbReference type="RefSeq" id="WP_160726441.1">
    <property type="nucleotide sequence ID" value="NZ_WTYC01000001.1"/>
</dbReference>
<feature type="domain" description="PilZ" evidence="2">
    <location>
        <begin position="14"/>
        <end position="92"/>
    </location>
</feature>
<reference evidence="3 4" key="1">
    <citation type="submission" date="2019-12" db="EMBL/GenBank/DDBJ databases">
        <title>Genomic-based taxomic classification of the family Erythrobacteraceae.</title>
        <authorList>
            <person name="Xu L."/>
        </authorList>
    </citation>
    <scope>NUCLEOTIDE SEQUENCE [LARGE SCALE GENOMIC DNA]</scope>
    <source>
        <strain evidence="3 4">DSM 17792</strain>
    </source>
</reference>
<dbReference type="GO" id="GO:0035438">
    <property type="term" value="F:cyclic-di-GMP binding"/>
    <property type="evidence" value="ECO:0007669"/>
    <property type="project" value="InterPro"/>
</dbReference>
<organism evidence="3 4">
    <name type="scientific">Qipengyuania vulgaris</name>
    <dbReference type="NCBI Taxonomy" id="291985"/>
    <lineage>
        <taxon>Bacteria</taxon>
        <taxon>Pseudomonadati</taxon>
        <taxon>Pseudomonadota</taxon>
        <taxon>Alphaproteobacteria</taxon>
        <taxon>Sphingomonadales</taxon>
        <taxon>Erythrobacteraceae</taxon>
        <taxon>Qipengyuania</taxon>
    </lineage>
</organism>
<dbReference type="Proteomes" id="UP000448199">
    <property type="component" value="Unassembled WGS sequence"/>
</dbReference>
<evidence type="ECO:0000256" key="1">
    <source>
        <dbReference type="SAM" id="MobiDB-lite"/>
    </source>
</evidence>
<dbReference type="OrthoDB" id="7505938at2"/>
<protein>
    <recommendedName>
        <fullName evidence="2">PilZ domain-containing protein</fullName>
    </recommendedName>
</protein>